<sequence length="70" mass="7196">MTTVLPNAALGKNQSDVYRVLVVGIMAGCVAMPARIVRAPAKAQAMSLKTSRGGAYADSNTQHPNAGPAE</sequence>
<dbReference type="Proteomes" id="UP000254168">
    <property type="component" value="Unassembled WGS sequence"/>
</dbReference>
<evidence type="ECO:0000313" key="3">
    <source>
        <dbReference type="EMBL" id="SUZ29014.1"/>
    </source>
</evidence>
<proteinExistence type="predicted"/>
<keyword evidence="4" id="KW-1185">Reference proteome</keyword>
<evidence type="ECO:0000256" key="2">
    <source>
        <dbReference type="SAM" id="Phobius"/>
    </source>
</evidence>
<protein>
    <submittedName>
        <fullName evidence="3">Uncharacterized protein</fullName>
    </submittedName>
</protein>
<name>A0AA46CA57_9XANT</name>
<keyword evidence="2" id="KW-0812">Transmembrane</keyword>
<feature type="region of interest" description="Disordered" evidence="1">
    <location>
        <begin position="48"/>
        <end position="70"/>
    </location>
</feature>
<evidence type="ECO:0000313" key="4">
    <source>
        <dbReference type="Proteomes" id="UP000254168"/>
    </source>
</evidence>
<reference evidence="3 4" key="1">
    <citation type="submission" date="2018-06" db="EMBL/GenBank/DDBJ databases">
        <authorList>
            <person name="Pothier F. J."/>
        </authorList>
    </citation>
    <scope>NUCLEOTIDE SEQUENCE [LARGE SCALE GENOMIC DNA]</scope>
    <source>
        <strain evidence="3 4">CPBF 424</strain>
    </source>
</reference>
<keyword evidence="2" id="KW-0472">Membrane</keyword>
<gene>
    <name evidence="3" type="ORF">CPBF424_28440</name>
</gene>
<keyword evidence="2" id="KW-1133">Transmembrane helix</keyword>
<organism evidence="3 4">
    <name type="scientific">Xanthomonas euroxanthea</name>
    <dbReference type="NCBI Taxonomy" id="2259622"/>
    <lineage>
        <taxon>Bacteria</taxon>
        <taxon>Pseudomonadati</taxon>
        <taxon>Pseudomonadota</taxon>
        <taxon>Gammaproteobacteria</taxon>
        <taxon>Lysobacterales</taxon>
        <taxon>Lysobacteraceae</taxon>
        <taxon>Xanthomonas</taxon>
    </lineage>
</organism>
<accession>A0AA46CA57</accession>
<dbReference type="EMBL" id="UIHB01000005">
    <property type="protein sequence ID" value="SUZ29014.1"/>
    <property type="molecule type" value="Genomic_DNA"/>
</dbReference>
<evidence type="ECO:0000256" key="1">
    <source>
        <dbReference type="SAM" id="MobiDB-lite"/>
    </source>
</evidence>
<feature type="transmembrane region" description="Helical" evidence="2">
    <location>
        <begin position="17"/>
        <end position="37"/>
    </location>
</feature>
<dbReference type="AlphaFoldDB" id="A0AA46CA57"/>
<comment type="caution">
    <text evidence="3">The sequence shown here is derived from an EMBL/GenBank/DDBJ whole genome shotgun (WGS) entry which is preliminary data.</text>
</comment>